<accession>W9RKL7</accession>
<sequence>MNRALLFSKPVFAKVIEPKIERILDGLQFILEQKHVLGLKEGVQNRPLSRRLLATYVVEESGVYGRNVEKEWECC</sequence>
<organism evidence="1 2">
    <name type="scientific">Morus notabilis</name>
    <dbReference type="NCBI Taxonomy" id="981085"/>
    <lineage>
        <taxon>Eukaryota</taxon>
        <taxon>Viridiplantae</taxon>
        <taxon>Streptophyta</taxon>
        <taxon>Embryophyta</taxon>
        <taxon>Tracheophyta</taxon>
        <taxon>Spermatophyta</taxon>
        <taxon>Magnoliopsida</taxon>
        <taxon>eudicotyledons</taxon>
        <taxon>Gunneridae</taxon>
        <taxon>Pentapetalae</taxon>
        <taxon>rosids</taxon>
        <taxon>fabids</taxon>
        <taxon>Rosales</taxon>
        <taxon>Moraceae</taxon>
        <taxon>Moreae</taxon>
        <taxon>Morus</taxon>
    </lineage>
</organism>
<gene>
    <name evidence="1" type="ORF">L484_027696</name>
</gene>
<keyword evidence="2" id="KW-1185">Reference proteome</keyword>
<dbReference type="AlphaFoldDB" id="W9RKL7"/>
<evidence type="ECO:0000313" key="1">
    <source>
        <dbReference type="EMBL" id="EXB82520.1"/>
    </source>
</evidence>
<protein>
    <submittedName>
        <fullName evidence="1">Uncharacterized protein</fullName>
    </submittedName>
</protein>
<evidence type="ECO:0000313" key="2">
    <source>
        <dbReference type="Proteomes" id="UP000030645"/>
    </source>
</evidence>
<dbReference type="Proteomes" id="UP000030645">
    <property type="component" value="Unassembled WGS sequence"/>
</dbReference>
<reference evidence="2" key="1">
    <citation type="submission" date="2013-01" db="EMBL/GenBank/DDBJ databases">
        <title>Draft Genome Sequence of a Mulberry Tree, Morus notabilis C.K. Schneid.</title>
        <authorList>
            <person name="He N."/>
            <person name="Zhao S."/>
        </authorList>
    </citation>
    <scope>NUCLEOTIDE SEQUENCE</scope>
</reference>
<dbReference type="EMBL" id="KE344869">
    <property type="protein sequence ID" value="EXB82520.1"/>
    <property type="molecule type" value="Genomic_DNA"/>
</dbReference>
<name>W9RKL7_9ROSA</name>
<proteinExistence type="predicted"/>